<evidence type="ECO:0000313" key="2">
    <source>
        <dbReference type="EMBL" id="KAG8079318.1"/>
    </source>
</evidence>
<keyword evidence="3" id="KW-1185">Reference proteome</keyword>
<reference evidence="2" key="2">
    <citation type="submission" date="2021-02" db="EMBL/GenBank/DDBJ databases">
        <authorList>
            <person name="Kimball J.A."/>
            <person name="Haas M.W."/>
            <person name="Macchietto M."/>
            <person name="Kono T."/>
            <person name="Duquette J."/>
            <person name="Shao M."/>
        </authorList>
    </citation>
    <scope>NUCLEOTIDE SEQUENCE</scope>
    <source>
        <tissue evidence="2">Fresh leaf tissue</tissue>
    </source>
</reference>
<evidence type="ECO:0000313" key="3">
    <source>
        <dbReference type="Proteomes" id="UP000729402"/>
    </source>
</evidence>
<evidence type="ECO:0000256" key="1">
    <source>
        <dbReference type="SAM" id="MobiDB-lite"/>
    </source>
</evidence>
<dbReference type="Proteomes" id="UP000729402">
    <property type="component" value="Unassembled WGS sequence"/>
</dbReference>
<proteinExistence type="predicted"/>
<organism evidence="2 3">
    <name type="scientific">Zizania palustris</name>
    <name type="common">Northern wild rice</name>
    <dbReference type="NCBI Taxonomy" id="103762"/>
    <lineage>
        <taxon>Eukaryota</taxon>
        <taxon>Viridiplantae</taxon>
        <taxon>Streptophyta</taxon>
        <taxon>Embryophyta</taxon>
        <taxon>Tracheophyta</taxon>
        <taxon>Spermatophyta</taxon>
        <taxon>Magnoliopsida</taxon>
        <taxon>Liliopsida</taxon>
        <taxon>Poales</taxon>
        <taxon>Poaceae</taxon>
        <taxon>BOP clade</taxon>
        <taxon>Oryzoideae</taxon>
        <taxon>Oryzeae</taxon>
        <taxon>Zizaniinae</taxon>
        <taxon>Zizania</taxon>
    </lineage>
</organism>
<dbReference type="AlphaFoldDB" id="A0A8J5SSU7"/>
<gene>
    <name evidence="2" type="ORF">GUJ93_ZPchr0007g5420</name>
</gene>
<protein>
    <submittedName>
        <fullName evidence="2">Uncharacterized protein</fullName>
    </submittedName>
</protein>
<feature type="region of interest" description="Disordered" evidence="1">
    <location>
        <begin position="1"/>
        <end position="52"/>
    </location>
</feature>
<comment type="caution">
    <text evidence="2">The sequence shown here is derived from an EMBL/GenBank/DDBJ whole genome shotgun (WGS) entry which is preliminary data.</text>
</comment>
<accession>A0A8J5SSU7</accession>
<reference evidence="2" key="1">
    <citation type="journal article" date="2021" name="bioRxiv">
        <title>Whole Genome Assembly and Annotation of Northern Wild Rice, Zizania palustris L., Supports a Whole Genome Duplication in the Zizania Genus.</title>
        <authorList>
            <person name="Haas M."/>
            <person name="Kono T."/>
            <person name="Macchietto M."/>
            <person name="Millas R."/>
            <person name="McGilp L."/>
            <person name="Shao M."/>
            <person name="Duquette J."/>
            <person name="Hirsch C.N."/>
            <person name="Kimball J."/>
        </authorList>
    </citation>
    <scope>NUCLEOTIDE SEQUENCE</scope>
    <source>
        <tissue evidence="2">Fresh leaf tissue</tissue>
    </source>
</reference>
<sequence>MRSVDVASPFLDKDTGKATSPRPRVARSSSTGRGRTHALDVRRRPAGRPAPEIPRATQYVMQTRDMKALAASFEAVQYVGALRHRTVNCPAHACTHGHRSPLPRAFDAGRRLFD</sequence>
<name>A0A8J5SSU7_ZIZPA</name>
<dbReference type="EMBL" id="JAAALK010000282">
    <property type="protein sequence ID" value="KAG8079318.1"/>
    <property type="molecule type" value="Genomic_DNA"/>
</dbReference>